<organism evidence="3 4">
    <name type="scientific">Geoalkalibacter halelectricus</name>
    <dbReference type="NCBI Taxonomy" id="2847045"/>
    <lineage>
        <taxon>Bacteria</taxon>
        <taxon>Pseudomonadati</taxon>
        <taxon>Thermodesulfobacteriota</taxon>
        <taxon>Desulfuromonadia</taxon>
        <taxon>Desulfuromonadales</taxon>
        <taxon>Geoalkalibacteraceae</taxon>
        <taxon>Geoalkalibacter</taxon>
    </lineage>
</organism>
<dbReference type="CDD" id="cd07814">
    <property type="entry name" value="SRPBCC_CalC_Aha1-like"/>
    <property type="match status" value="1"/>
</dbReference>
<dbReference type="EMBL" id="CP092109">
    <property type="protein sequence ID" value="UWZ79192.1"/>
    <property type="molecule type" value="Genomic_DNA"/>
</dbReference>
<evidence type="ECO:0000256" key="1">
    <source>
        <dbReference type="ARBA" id="ARBA00006817"/>
    </source>
</evidence>
<comment type="similarity">
    <text evidence="1">Belongs to the AHA1 family.</text>
</comment>
<proteinExistence type="inferred from homology"/>
<evidence type="ECO:0000313" key="4">
    <source>
        <dbReference type="Proteomes" id="UP001060414"/>
    </source>
</evidence>
<dbReference type="Gene3D" id="3.30.530.20">
    <property type="match status" value="1"/>
</dbReference>
<evidence type="ECO:0000259" key="2">
    <source>
        <dbReference type="Pfam" id="PF08327"/>
    </source>
</evidence>
<dbReference type="RefSeq" id="WP_260747549.1">
    <property type="nucleotide sequence ID" value="NZ_CP092109.1"/>
</dbReference>
<protein>
    <submittedName>
        <fullName evidence="3">SRPBCC domain-containing protein</fullName>
    </submittedName>
</protein>
<dbReference type="Proteomes" id="UP001060414">
    <property type="component" value="Chromosome"/>
</dbReference>
<evidence type="ECO:0000313" key="3">
    <source>
        <dbReference type="EMBL" id="UWZ79192.1"/>
    </source>
</evidence>
<gene>
    <name evidence="3" type="ORF">L9S41_16130</name>
</gene>
<dbReference type="Pfam" id="PF08327">
    <property type="entry name" value="AHSA1"/>
    <property type="match status" value="1"/>
</dbReference>
<dbReference type="InterPro" id="IPR023393">
    <property type="entry name" value="START-like_dom_sf"/>
</dbReference>
<keyword evidence="4" id="KW-1185">Reference proteome</keyword>
<dbReference type="InterPro" id="IPR013538">
    <property type="entry name" value="ASHA1/2-like_C"/>
</dbReference>
<accession>A0ABY5ZML8</accession>
<reference evidence="3" key="1">
    <citation type="journal article" date="2022" name="Environ. Microbiol.">
        <title>Geoalkalibacter halelectricus SAP #1 sp. nov. possessing extracellular electron transfer and mineral#reducing capabilities from a haloalkaline environment.</title>
        <authorList>
            <person name="Yadav S."/>
            <person name="Singh R."/>
            <person name="Sundharam S.S."/>
            <person name="Chaudhary S."/>
            <person name="Krishnamurthi S."/>
            <person name="Patil S.A."/>
        </authorList>
    </citation>
    <scope>NUCLEOTIDE SEQUENCE</scope>
    <source>
        <strain evidence="3">SAP-1</strain>
    </source>
</reference>
<feature type="domain" description="Activator of Hsp90 ATPase homologue 1/2-like C-terminal" evidence="2">
    <location>
        <begin position="12"/>
        <end position="147"/>
    </location>
</feature>
<sequence length="151" mass="17217">MIRLNFSITIQAPREKVWTTMLADEGYRQWTAVFSPGSHYVGSWVEGGKLLFLGLDDKSEEGGMLSRVKEYRPHEFVSIEHLGLVTKGAEDTSSEAARQWAGAQENYTFKDLGGQTEVRVEMDAVDEYRDWFEDLWPKALQKLKRLAEGAK</sequence>
<name>A0ABY5ZML8_9BACT</name>
<dbReference type="SUPFAM" id="SSF55961">
    <property type="entry name" value="Bet v1-like"/>
    <property type="match status" value="1"/>
</dbReference>